<evidence type="ECO:0000256" key="2">
    <source>
        <dbReference type="SAM" id="Phobius"/>
    </source>
</evidence>
<feature type="region of interest" description="Disordered" evidence="1">
    <location>
        <begin position="1"/>
        <end position="57"/>
    </location>
</feature>
<sequence>MGINSKELRNRSTQQGAGEGTCWGEEGGKSEEARDRRGTKQEVGRTEGEEEAPYIWEDQQEIEREKHQFRPVCRLSDCPDKSKLLDKDSKSLDVWDRRIVLGLLMGALYTILTLWVMERSAKMVAGRDGPAVDIQRTPSLVFPFHSPEGMNR</sequence>
<reference evidence="3 4" key="1">
    <citation type="journal article" date="2014" name="Mol. Plant">
        <title>Chromosome Scale Genome Assembly and Transcriptome Profiling of Nannochloropsis gaditana in Nitrogen Depletion.</title>
        <authorList>
            <person name="Corteggiani Carpinelli E."/>
            <person name="Telatin A."/>
            <person name="Vitulo N."/>
            <person name="Forcato C."/>
            <person name="D'Angelo M."/>
            <person name="Schiavon R."/>
            <person name="Vezzi A."/>
            <person name="Giacometti G.M."/>
            <person name="Morosinotto T."/>
            <person name="Valle G."/>
        </authorList>
    </citation>
    <scope>NUCLEOTIDE SEQUENCE [LARGE SCALE GENOMIC DNA]</scope>
    <source>
        <strain evidence="3 4">B-31</strain>
    </source>
</reference>
<dbReference type="EMBL" id="AZIL01000033">
    <property type="protein sequence ID" value="EWM30535.1"/>
    <property type="molecule type" value="Genomic_DNA"/>
</dbReference>
<feature type="compositionally biased region" description="Basic and acidic residues" evidence="1">
    <location>
        <begin position="26"/>
        <end position="47"/>
    </location>
</feature>
<evidence type="ECO:0000313" key="4">
    <source>
        <dbReference type="Proteomes" id="UP000019335"/>
    </source>
</evidence>
<keyword evidence="2" id="KW-0472">Membrane</keyword>
<gene>
    <name evidence="3" type="ORF">Naga_100013g91</name>
</gene>
<feature type="transmembrane region" description="Helical" evidence="2">
    <location>
        <begin position="99"/>
        <end position="117"/>
    </location>
</feature>
<keyword evidence="2" id="KW-1133">Transmembrane helix</keyword>
<dbReference type="AlphaFoldDB" id="W7TTK5"/>
<protein>
    <submittedName>
        <fullName evidence="3">Uncharacterized protein</fullName>
    </submittedName>
</protein>
<accession>W7TTK5</accession>
<keyword evidence="4" id="KW-1185">Reference proteome</keyword>
<organism evidence="3 4">
    <name type="scientific">Nannochloropsis gaditana</name>
    <dbReference type="NCBI Taxonomy" id="72520"/>
    <lineage>
        <taxon>Eukaryota</taxon>
        <taxon>Sar</taxon>
        <taxon>Stramenopiles</taxon>
        <taxon>Ochrophyta</taxon>
        <taxon>Eustigmatophyceae</taxon>
        <taxon>Eustigmatales</taxon>
        <taxon>Monodopsidaceae</taxon>
        <taxon>Nannochloropsis</taxon>
    </lineage>
</organism>
<evidence type="ECO:0000313" key="3">
    <source>
        <dbReference type="EMBL" id="EWM30535.1"/>
    </source>
</evidence>
<comment type="caution">
    <text evidence="3">The sequence shown here is derived from an EMBL/GenBank/DDBJ whole genome shotgun (WGS) entry which is preliminary data.</text>
</comment>
<name>W7TTK5_9STRA</name>
<dbReference type="Proteomes" id="UP000019335">
    <property type="component" value="Chromosome 1"/>
</dbReference>
<evidence type="ECO:0000256" key="1">
    <source>
        <dbReference type="SAM" id="MobiDB-lite"/>
    </source>
</evidence>
<feature type="compositionally biased region" description="Basic and acidic residues" evidence="1">
    <location>
        <begin position="1"/>
        <end position="10"/>
    </location>
</feature>
<keyword evidence="2" id="KW-0812">Transmembrane</keyword>
<proteinExistence type="predicted"/>